<dbReference type="Pfam" id="PF19777">
    <property type="entry name" value="DUF6263"/>
    <property type="match status" value="1"/>
</dbReference>
<reference evidence="2" key="1">
    <citation type="journal article" date="2019" name="Int. J. Syst. Evol. Microbiol.">
        <title>The Global Catalogue of Microorganisms (GCM) 10K type strain sequencing project: providing services to taxonomists for standard genome sequencing and annotation.</title>
        <authorList>
            <consortium name="The Broad Institute Genomics Platform"/>
            <consortium name="The Broad Institute Genome Sequencing Center for Infectious Disease"/>
            <person name="Wu L."/>
            <person name="Ma J."/>
        </authorList>
    </citation>
    <scope>NUCLEOTIDE SEQUENCE [LARGE SCALE GENOMIC DNA]</scope>
    <source>
        <strain evidence="2">CCUG 60527</strain>
    </source>
</reference>
<name>A0ABW3JV98_9FLAO</name>
<dbReference type="Proteomes" id="UP001597062">
    <property type="component" value="Unassembled WGS sequence"/>
</dbReference>
<evidence type="ECO:0000313" key="2">
    <source>
        <dbReference type="Proteomes" id="UP001597062"/>
    </source>
</evidence>
<protein>
    <submittedName>
        <fullName evidence="1">DUF6263 family protein</fullName>
    </submittedName>
</protein>
<evidence type="ECO:0000313" key="1">
    <source>
        <dbReference type="EMBL" id="MFD0994061.1"/>
    </source>
</evidence>
<keyword evidence="2" id="KW-1185">Reference proteome</keyword>
<proteinExistence type="predicted"/>
<organism evidence="1 2">
    <name type="scientific">Tenacibaculum geojense</name>
    <dbReference type="NCBI Taxonomy" id="915352"/>
    <lineage>
        <taxon>Bacteria</taxon>
        <taxon>Pseudomonadati</taxon>
        <taxon>Bacteroidota</taxon>
        <taxon>Flavobacteriia</taxon>
        <taxon>Flavobacteriales</taxon>
        <taxon>Flavobacteriaceae</taxon>
        <taxon>Tenacibaculum</taxon>
    </lineage>
</organism>
<dbReference type="RefSeq" id="WP_386108956.1">
    <property type="nucleotide sequence ID" value="NZ_JBHTJR010000054.1"/>
</dbReference>
<sequence>MKKVLLGLLLVTTMVSYAQEKVLLRLKYNKGDKYAMKMNMKQDMGMMLMNMNMDFQVDVKDVVKDVFTTHMTINHVKTDMNQAGMEISYDSSQKEEEMSAMAKGIHARMKPLLSLLIAVETNNLGKVVSTKVLEGQGDASSMTQNSSSVVYPEEKVGVGSSWTNTTSREGMKIVYTYTVKSIDAKNVVLDLKGKVSELGEGNVSGAITIDRATGIPSESNINMNVSISGQTIKSDVAVITTKI</sequence>
<accession>A0ABW3JV98</accession>
<comment type="caution">
    <text evidence="1">The sequence shown here is derived from an EMBL/GenBank/DDBJ whole genome shotgun (WGS) entry which is preliminary data.</text>
</comment>
<gene>
    <name evidence="1" type="ORF">ACFQ1U_12665</name>
</gene>
<dbReference type="EMBL" id="JBHTJR010000054">
    <property type="protein sequence ID" value="MFD0994061.1"/>
    <property type="molecule type" value="Genomic_DNA"/>
</dbReference>
<dbReference type="InterPro" id="IPR046230">
    <property type="entry name" value="DUF6263"/>
</dbReference>